<organism evidence="1 2">
    <name type="scientific">Nocardia cyriacigeorgica</name>
    <dbReference type="NCBI Taxonomy" id="135487"/>
    <lineage>
        <taxon>Bacteria</taxon>
        <taxon>Bacillati</taxon>
        <taxon>Actinomycetota</taxon>
        <taxon>Actinomycetes</taxon>
        <taxon>Mycobacteriales</taxon>
        <taxon>Nocardiaceae</taxon>
        <taxon>Nocardia</taxon>
    </lineage>
</organism>
<sequence length="160" mass="17810">MSDLKWDGVKNFFDPALMGALPDIYVHDTTVEDWQAVFDLIRSSGWEWEFRVGDEVRPLPTAAEVLGRGDDEEVVSLHVRVTPELLAIFRPWFESQVEFDVDLQELQGQSGVDALSGFLGTIGRLLGKEVVMHAEGDVEHPVLGYTPGEDRVVVMADPEG</sequence>
<proteinExistence type="predicted"/>
<evidence type="ECO:0000313" key="2">
    <source>
        <dbReference type="Proteomes" id="UP000290439"/>
    </source>
</evidence>
<evidence type="ECO:0000313" key="1">
    <source>
        <dbReference type="EMBL" id="VFA96601.1"/>
    </source>
</evidence>
<reference evidence="1 2" key="1">
    <citation type="submission" date="2019-02" db="EMBL/GenBank/DDBJ databases">
        <authorList>
            <consortium name="Pathogen Informatics"/>
        </authorList>
    </citation>
    <scope>NUCLEOTIDE SEQUENCE [LARGE SCALE GENOMIC DNA]</scope>
    <source>
        <strain evidence="1 2">3012STDY6756504</strain>
    </source>
</reference>
<dbReference type="RefSeq" id="WP_130915711.1">
    <property type="nucleotide sequence ID" value="NZ_LR215973.1"/>
</dbReference>
<accession>A0A4U8VT33</accession>
<dbReference type="Proteomes" id="UP000290439">
    <property type="component" value="Chromosome"/>
</dbReference>
<name>A0A4U8VT33_9NOCA</name>
<gene>
    <name evidence="1" type="ORF">NCTC10797_00355</name>
</gene>
<protein>
    <submittedName>
        <fullName evidence="1">Uncharacterized protein</fullName>
    </submittedName>
</protein>
<dbReference type="EMBL" id="LR215973">
    <property type="protein sequence ID" value="VFA96601.1"/>
    <property type="molecule type" value="Genomic_DNA"/>
</dbReference>
<dbReference type="AlphaFoldDB" id="A0A4U8VT33"/>